<dbReference type="VEuPathDB" id="VectorBase:CPIJ039839"/>
<reference evidence="1" key="1">
    <citation type="submission" date="2020-05" db="UniProtKB">
        <authorList>
            <consortium name="EnsemblMetazoa"/>
        </authorList>
    </citation>
    <scope>IDENTIFICATION</scope>
    <source>
        <strain evidence="1">JHB</strain>
    </source>
</reference>
<keyword evidence="2" id="KW-1185">Reference proteome</keyword>
<sequence length="73" mass="7794">MFKFLIVVLAVIAAAMAAPQVFYNTPASYAYSSGVVRPSFYSGSYVPTAYSTGSYVASPAATYSYGAYPYAYL</sequence>
<evidence type="ECO:0000313" key="2">
    <source>
        <dbReference type="Proteomes" id="UP000002320"/>
    </source>
</evidence>
<proteinExistence type="predicted"/>
<dbReference type="InParanoid" id="A0A1S4KKH2"/>
<dbReference type="Proteomes" id="UP000002320">
    <property type="component" value="Unassembled WGS sequence"/>
</dbReference>
<evidence type="ECO:0000313" key="1">
    <source>
        <dbReference type="EnsemblMetazoa" id="CPIJ039839-PA"/>
    </source>
</evidence>
<dbReference type="AlphaFoldDB" id="A0A1S4KKH2"/>
<organism evidence="1 2">
    <name type="scientific">Culex quinquefasciatus</name>
    <name type="common">Southern house mosquito</name>
    <name type="synonym">Culex pungens</name>
    <dbReference type="NCBI Taxonomy" id="7176"/>
    <lineage>
        <taxon>Eukaryota</taxon>
        <taxon>Metazoa</taxon>
        <taxon>Ecdysozoa</taxon>
        <taxon>Arthropoda</taxon>
        <taxon>Hexapoda</taxon>
        <taxon>Insecta</taxon>
        <taxon>Pterygota</taxon>
        <taxon>Neoptera</taxon>
        <taxon>Endopterygota</taxon>
        <taxon>Diptera</taxon>
        <taxon>Nematocera</taxon>
        <taxon>Culicoidea</taxon>
        <taxon>Culicidae</taxon>
        <taxon>Culicinae</taxon>
        <taxon>Culicini</taxon>
        <taxon>Culex</taxon>
        <taxon>Culex</taxon>
    </lineage>
</organism>
<protein>
    <submittedName>
        <fullName evidence="1">Uncharacterized protein</fullName>
    </submittedName>
</protein>
<name>A0A1S4KKH2_CULQU</name>
<accession>A0A1S4KKH2</accession>
<dbReference type="EnsemblMetazoa" id="CPIJ039839-RA">
    <property type="protein sequence ID" value="CPIJ039839-PA"/>
    <property type="gene ID" value="CPIJ039839"/>
</dbReference>